<protein>
    <submittedName>
        <fullName evidence="1">Uncharacterized protein</fullName>
    </submittedName>
</protein>
<dbReference type="AlphaFoldDB" id="A0A8X6VGI7"/>
<evidence type="ECO:0000313" key="2">
    <source>
        <dbReference type="Proteomes" id="UP000887159"/>
    </source>
</evidence>
<dbReference type="EMBL" id="BMAU01021250">
    <property type="protein sequence ID" value="GFY05210.1"/>
    <property type="molecule type" value="Genomic_DNA"/>
</dbReference>
<organism evidence="1 2">
    <name type="scientific">Trichonephila clavipes</name>
    <name type="common">Golden silk orbweaver</name>
    <name type="synonym">Nephila clavipes</name>
    <dbReference type="NCBI Taxonomy" id="2585209"/>
    <lineage>
        <taxon>Eukaryota</taxon>
        <taxon>Metazoa</taxon>
        <taxon>Ecdysozoa</taxon>
        <taxon>Arthropoda</taxon>
        <taxon>Chelicerata</taxon>
        <taxon>Arachnida</taxon>
        <taxon>Araneae</taxon>
        <taxon>Araneomorphae</taxon>
        <taxon>Entelegynae</taxon>
        <taxon>Araneoidea</taxon>
        <taxon>Nephilidae</taxon>
        <taxon>Trichonephila</taxon>
    </lineage>
</organism>
<comment type="caution">
    <text evidence="1">The sequence shown here is derived from an EMBL/GenBank/DDBJ whole genome shotgun (WGS) entry which is preliminary data.</text>
</comment>
<name>A0A8X6VGI7_TRICX</name>
<reference evidence="1" key="1">
    <citation type="submission" date="2020-08" db="EMBL/GenBank/DDBJ databases">
        <title>Multicomponent nature underlies the extraordinary mechanical properties of spider dragline silk.</title>
        <authorList>
            <person name="Kono N."/>
            <person name="Nakamura H."/>
            <person name="Mori M."/>
            <person name="Yoshida Y."/>
            <person name="Ohtoshi R."/>
            <person name="Malay A.D."/>
            <person name="Moran D.A.P."/>
            <person name="Tomita M."/>
            <person name="Numata K."/>
            <person name="Arakawa K."/>
        </authorList>
    </citation>
    <scope>NUCLEOTIDE SEQUENCE</scope>
</reference>
<accession>A0A8X6VGI7</accession>
<dbReference type="Proteomes" id="UP000887159">
    <property type="component" value="Unassembled WGS sequence"/>
</dbReference>
<proteinExistence type="predicted"/>
<keyword evidence="2" id="KW-1185">Reference proteome</keyword>
<sequence length="75" mass="8291">MAKASGHTSKSNAVYLAKKESETGIKCIPFDEISVKSTDASPINFYAYSLLKQVLEKRHPRTLNGHKITVQAGRE</sequence>
<evidence type="ECO:0000313" key="1">
    <source>
        <dbReference type="EMBL" id="GFY05210.1"/>
    </source>
</evidence>
<gene>
    <name evidence="1" type="ORF">TNCV_2206561</name>
</gene>